<dbReference type="CDD" id="cd09999">
    <property type="entry name" value="Arginase-like_1"/>
    <property type="match status" value="1"/>
</dbReference>
<dbReference type="OMA" id="WQGGNNP"/>
<evidence type="ECO:0000313" key="5">
    <source>
        <dbReference type="EMBL" id="EFC42800.1"/>
    </source>
</evidence>
<dbReference type="OrthoDB" id="9992747at2759"/>
<evidence type="ECO:0000256" key="2">
    <source>
        <dbReference type="ARBA" id="ARBA00022801"/>
    </source>
</evidence>
<dbReference type="InParanoid" id="D2VK47"/>
<evidence type="ECO:0000313" key="6">
    <source>
        <dbReference type="Proteomes" id="UP000006671"/>
    </source>
</evidence>
<gene>
    <name evidence="5" type="ORF">NAEGRDRAFT_50209</name>
</gene>
<keyword evidence="2" id="KW-0378">Hydrolase</keyword>
<dbReference type="InterPro" id="IPR006035">
    <property type="entry name" value="Ureohydrolase"/>
</dbReference>
<proteinExistence type="inferred from homology"/>
<evidence type="ECO:0000256" key="3">
    <source>
        <dbReference type="ARBA" id="ARBA00023211"/>
    </source>
</evidence>
<dbReference type="PANTHER" id="PTHR43782:SF3">
    <property type="entry name" value="ARGINASE"/>
    <property type="match status" value="1"/>
</dbReference>
<dbReference type="Proteomes" id="UP000006671">
    <property type="component" value="Unassembled WGS sequence"/>
</dbReference>
<dbReference type="eggNOG" id="ENOG502RZFP">
    <property type="taxonomic scope" value="Eukaryota"/>
</dbReference>
<dbReference type="STRING" id="5762.D2VK47"/>
<dbReference type="Gene3D" id="3.40.800.10">
    <property type="entry name" value="Ureohydrolase domain"/>
    <property type="match status" value="1"/>
</dbReference>
<comment type="similarity">
    <text evidence="4">Belongs to the arginase family.</text>
</comment>
<dbReference type="VEuPathDB" id="AmoebaDB:NAEGRDRAFT_50209"/>
<dbReference type="RefSeq" id="XP_002675544.1">
    <property type="nucleotide sequence ID" value="XM_002675498.1"/>
</dbReference>
<dbReference type="GO" id="GO:0030145">
    <property type="term" value="F:manganese ion binding"/>
    <property type="evidence" value="ECO:0007669"/>
    <property type="project" value="TreeGrafter"/>
</dbReference>
<dbReference type="GO" id="GO:0005634">
    <property type="term" value="C:nucleus"/>
    <property type="evidence" value="ECO:0007669"/>
    <property type="project" value="TreeGrafter"/>
</dbReference>
<dbReference type="KEGG" id="ngr:NAEGRDRAFT_50209"/>
<evidence type="ECO:0000256" key="4">
    <source>
        <dbReference type="PROSITE-ProRule" id="PRU00742"/>
    </source>
</evidence>
<dbReference type="EMBL" id="GG738877">
    <property type="protein sequence ID" value="EFC42800.1"/>
    <property type="molecule type" value="Genomic_DNA"/>
</dbReference>
<dbReference type="GeneID" id="8852888"/>
<protein>
    <submittedName>
        <fullName evidence="5">Predicted protein</fullName>
    </submittedName>
</protein>
<keyword evidence="3" id="KW-0464">Manganese</keyword>
<organism evidence="6">
    <name type="scientific">Naegleria gruberi</name>
    <name type="common">Amoeba</name>
    <dbReference type="NCBI Taxonomy" id="5762"/>
    <lineage>
        <taxon>Eukaryota</taxon>
        <taxon>Discoba</taxon>
        <taxon>Heterolobosea</taxon>
        <taxon>Tetramitia</taxon>
        <taxon>Eutetramitia</taxon>
        <taxon>Vahlkampfiidae</taxon>
        <taxon>Naegleria</taxon>
    </lineage>
</organism>
<dbReference type="GO" id="GO:0004053">
    <property type="term" value="F:arginase activity"/>
    <property type="evidence" value="ECO:0007669"/>
    <property type="project" value="TreeGrafter"/>
</dbReference>
<accession>D2VK47</accession>
<name>D2VK47_NAEGR</name>
<keyword evidence="6" id="KW-1185">Reference proteome</keyword>
<dbReference type="AlphaFoldDB" id="D2VK47"/>
<keyword evidence="1" id="KW-0479">Metal-binding</keyword>
<sequence length="297" mass="33714">MTERETCLRLHFPLWQGGNNPAYYFGASLLAWLAPQNTTDVIETVNVTEPLDETNCSSLEKVEGIVGKHEIQQQLSKARYIIEQHSPEKIVTLGGDCLVDLVEFAHLCEKYGDELGILWIDTHPDVMTSKEFQHAHAMVLSALMGKNDEWLVDYVKKPIASNRVMIAGLNNETEYEKQFIKDNSLRVYRPEDIKTKLGLIKKWIAEEKIKYLAIHIDLDVLSTMHFKSLLFSNPNVPLNHYDGIAQGLLSLEDVSGLIEEASENSKVVGLGITEFLPWDCLNLRNMLAKFPLFNNNK</sequence>
<dbReference type="GO" id="GO:0005829">
    <property type="term" value="C:cytosol"/>
    <property type="evidence" value="ECO:0007669"/>
    <property type="project" value="TreeGrafter"/>
</dbReference>
<reference evidence="5 6" key="1">
    <citation type="journal article" date="2010" name="Cell">
        <title>The genome of Naegleria gruberi illuminates early eukaryotic versatility.</title>
        <authorList>
            <person name="Fritz-Laylin L.K."/>
            <person name="Prochnik S.E."/>
            <person name="Ginger M.L."/>
            <person name="Dacks J.B."/>
            <person name="Carpenter M.L."/>
            <person name="Field M.C."/>
            <person name="Kuo A."/>
            <person name="Paredez A."/>
            <person name="Chapman J."/>
            <person name="Pham J."/>
            <person name="Shu S."/>
            <person name="Neupane R."/>
            <person name="Cipriano M."/>
            <person name="Mancuso J."/>
            <person name="Tu H."/>
            <person name="Salamov A."/>
            <person name="Lindquist E."/>
            <person name="Shapiro H."/>
            <person name="Lucas S."/>
            <person name="Grigoriev I.V."/>
            <person name="Cande W.Z."/>
            <person name="Fulton C."/>
            <person name="Rokhsar D.S."/>
            <person name="Dawson S.C."/>
        </authorList>
    </citation>
    <scope>NUCLEOTIDE SEQUENCE [LARGE SCALE GENOMIC DNA]</scope>
    <source>
        <strain evidence="5 6">NEG-M</strain>
    </source>
</reference>
<dbReference type="SUPFAM" id="SSF52768">
    <property type="entry name" value="Arginase/deacetylase"/>
    <property type="match status" value="1"/>
</dbReference>
<dbReference type="Pfam" id="PF00491">
    <property type="entry name" value="Arginase"/>
    <property type="match status" value="1"/>
</dbReference>
<dbReference type="PROSITE" id="PS51409">
    <property type="entry name" value="ARGINASE_2"/>
    <property type="match status" value="1"/>
</dbReference>
<dbReference type="InterPro" id="IPR023696">
    <property type="entry name" value="Ureohydrolase_dom_sf"/>
</dbReference>
<dbReference type="PANTHER" id="PTHR43782">
    <property type="entry name" value="ARGINASE"/>
    <property type="match status" value="1"/>
</dbReference>
<evidence type="ECO:0000256" key="1">
    <source>
        <dbReference type="ARBA" id="ARBA00022723"/>
    </source>
</evidence>